<keyword evidence="2" id="KW-1185">Reference proteome</keyword>
<protein>
    <submittedName>
        <fullName evidence="1">Uncharacterized protein</fullName>
    </submittedName>
</protein>
<name>A0A838Y9R8_9NEIS</name>
<evidence type="ECO:0000313" key="2">
    <source>
        <dbReference type="Proteomes" id="UP000545606"/>
    </source>
</evidence>
<evidence type="ECO:0000313" key="1">
    <source>
        <dbReference type="EMBL" id="MBA4707785.1"/>
    </source>
</evidence>
<proteinExistence type="predicted"/>
<comment type="caution">
    <text evidence="1">The sequence shown here is derived from an EMBL/GenBank/DDBJ whole genome shotgun (WGS) entry which is preliminary data.</text>
</comment>
<dbReference type="Proteomes" id="UP000545606">
    <property type="component" value="Unassembled WGS sequence"/>
</dbReference>
<gene>
    <name evidence="1" type="ORF">H2Z84_05190</name>
</gene>
<sequence length="116" mass="12008">MPSLSSRIASAFTAIGSDIKSLFTNKLATDCGAGQIGSFALMFYSNANTPIAAGTIYSGAKLYYAQFYTSGSSQSVSQGSVVYSVVGVSAVGSWRAMHSLIAAPGNFTIFLAQRVA</sequence>
<dbReference type="RefSeq" id="WP_181835030.1">
    <property type="nucleotide sequence ID" value="NZ_JACERN010000017.1"/>
</dbReference>
<organism evidence="1 2">
    <name type="scientific">Aquitalea aquatica</name>
    <dbReference type="NCBI Taxonomy" id="3044273"/>
    <lineage>
        <taxon>Bacteria</taxon>
        <taxon>Pseudomonadati</taxon>
        <taxon>Pseudomonadota</taxon>
        <taxon>Betaproteobacteria</taxon>
        <taxon>Neisseriales</taxon>
        <taxon>Chromobacteriaceae</taxon>
        <taxon>Aquitalea</taxon>
    </lineage>
</organism>
<dbReference type="AlphaFoldDB" id="A0A838Y9R8"/>
<reference evidence="1 2" key="1">
    <citation type="submission" date="2020-07" db="EMBL/GenBank/DDBJ databases">
        <title>Draft genome sequence of violacein-producing bacteria and related species.</title>
        <authorList>
            <person name="Wilson H.S."/>
            <person name="De Leon M.E."/>
        </authorList>
    </citation>
    <scope>NUCLEOTIDE SEQUENCE [LARGE SCALE GENOMIC DNA]</scope>
    <source>
        <strain evidence="1 2">HSC-21Su07</strain>
    </source>
</reference>
<accession>A0A838Y9R8</accession>
<dbReference type="EMBL" id="JACERN010000017">
    <property type="protein sequence ID" value="MBA4707785.1"/>
    <property type="molecule type" value="Genomic_DNA"/>
</dbReference>